<feature type="region of interest" description="Disordered" evidence="1">
    <location>
        <begin position="74"/>
        <end position="112"/>
    </location>
</feature>
<evidence type="ECO:0000313" key="3">
    <source>
        <dbReference type="Proteomes" id="UP001597314"/>
    </source>
</evidence>
<organism evidence="2 3">
    <name type="scientific">Rhodoplanes azumiensis</name>
    <dbReference type="NCBI Taxonomy" id="1897628"/>
    <lineage>
        <taxon>Bacteria</taxon>
        <taxon>Pseudomonadati</taxon>
        <taxon>Pseudomonadota</taxon>
        <taxon>Alphaproteobacteria</taxon>
        <taxon>Hyphomicrobiales</taxon>
        <taxon>Nitrobacteraceae</taxon>
        <taxon>Rhodoplanes</taxon>
    </lineage>
</organism>
<gene>
    <name evidence="2" type="ORF">ACFSOX_06755</name>
</gene>
<accession>A0ABW5AIB2</accession>
<sequence>MGSALKWAAVPKTHWPDAHWPDDGEALARMREQRDPVFGDRPQDLVFIDTRGTLNRARIATTLDRGLVEIEAWSRPRRSNRTRGRASTIRFPPGEPARRPVSPTTPSAPRYD</sequence>
<feature type="compositionally biased region" description="Polar residues" evidence="1">
    <location>
        <begin position="102"/>
        <end position="112"/>
    </location>
</feature>
<keyword evidence="3" id="KW-1185">Reference proteome</keyword>
<proteinExistence type="predicted"/>
<dbReference type="EMBL" id="JBHUIW010000005">
    <property type="protein sequence ID" value="MFD2181847.1"/>
    <property type="molecule type" value="Genomic_DNA"/>
</dbReference>
<name>A0ABW5AIB2_9BRAD</name>
<comment type="caution">
    <text evidence="2">The sequence shown here is derived from an EMBL/GenBank/DDBJ whole genome shotgun (WGS) entry which is preliminary data.</text>
</comment>
<evidence type="ECO:0000256" key="1">
    <source>
        <dbReference type="SAM" id="MobiDB-lite"/>
    </source>
</evidence>
<protein>
    <submittedName>
        <fullName evidence="2">Uncharacterized protein</fullName>
    </submittedName>
</protein>
<feature type="compositionally biased region" description="Basic residues" evidence="1">
    <location>
        <begin position="75"/>
        <end position="84"/>
    </location>
</feature>
<dbReference type="Proteomes" id="UP001597314">
    <property type="component" value="Unassembled WGS sequence"/>
</dbReference>
<evidence type="ECO:0000313" key="2">
    <source>
        <dbReference type="EMBL" id="MFD2181847.1"/>
    </source>
</evidence>
<reference evidence="3" key="1">
    <citation type="journal article" date="2019" name="Int. J. Syst. Evol. Microbiol.">
        <title>The Global Catalogue of Microorganisms (GCM) 10K type strain sequencing project: providing services to taxonomists for standard genome sequencing and annotation.</title>
        <authorList>
            <consortium name="The Broad Institute Genomics Platform"/>
            <consortium name="The Broad Institute Genome Sequencing Center for Infectious Disease"/>
            <person name="Wu L."/>
            <person name="Ma J."/>
        </authorList>
    </citation>
    <scope>NUCLEOTIDE SEQUENCE [LARGE SCALE GENOMIC DNA]</scope>
    <source>
        <strain evidence="3">CGMCC 1.6774</strain>
    </source>
</reference>
<dbReference type="RefSeq" id="WP_378477033.1">
    <property type="nucleotide sequence ID" value="NZ_JBHUIW010000005.1"/>
</dbReference>